<dbReference type="Proteomes" id="UP000223363">
    <property type="component" value="Segment"/>
</dbReference>
<protein>
    <submittedName>
        <fullName evidence="1">Uncharacterized protein</fullName>
    </submittedName>
</protein>
<evidence type="ECO:0000313" key="1">
    <source>
        <dbReference type="EMBL" id="ATA65462.1"/>
    </source>
</evidence>
<name>A0A289ZIF7_9CAUD</name>
<organism evidence="1 2">
    <name type="scientific">Serratia phage vB_SmaM_ 2050HW</name>
    <dbReference type="NCBI Taxonomy" id="2024252"/>
    <lineage>
        <taxon>Viruses</taxon>
        <taxon>Duplodnaviria</taxon>
        <taxon>Heunggongvirae</taxon>
        <taxon>Uroviricota</taxon>
        <taxon>Caudoviricetes</taxon>
        <taxon>Chimalliviridae</taxon>
        <taxon>Moabitevirus</taxon>
        <taxon>Moabitevirus mv2050HW</taxon>
    </lineage>
</organism>
<dbReference type="EMBL" id="MF285618">
    <property type="protein sequence ID" value="ATA65462.1"/>
    <property type="molecule type" value="Genomic_DNA"/>
</dbReference>
<gene>
    <name evidence="1" type="ORF">2050HW_00127</name>
</gene>
<keyword evidence="2" id="KW-1185">Reference proteome</keyword>
<evidence type="ECO:0000313" key="2">
    <source>
        <dbReference type="Proteomes" id="UP000223363"/>
    </source>
</evidence>
<reference evidence="2" key="1">
    <citation type="submission" date="2017-06" db="EMBL/GenBank/DDBJ databases">
        <authorList>
            <person name="Zhao X."/>
        </authorList>
    </citation>
    <scope>NUCLEOTIDE SEQUENCE [LARGE SCALE GENOMIC DNA]</scope>
</reference>
<accession>A0A289ZIF7</accession>
<proteinExistence type="predicted"/>
<sequence length="67" mass="7620">MQTQAMSFNDAYNMLANTYLKRGIDISRTIKCNCAHCGEVHDRLATVPLTGNEICFQCTYRKLTESK</sequence>